<sequence>MTFSQAVRVYQQGLSWYASFFQYTNLCGNRHMPLILFVHTYYHFCVLCILTPYILHKAPIAIDGTLPEMVCKQAAGSIRELVKYYSQFCSNGKLLDFMPLFKTAALSLLEIGEAKTC</sequence>
<gene>
    <name evidence="2" type="ORF">BB8028_0001g12900</name>
</gene>
<comment type="caution">
    <text evidence="2">The sequence shown here is derived from an EMBL/GenBank/DDBJ whole genome shotgun (WGS) entry which is preliminary data.</text>
</comment>
<dbReference type="OrthoDB" id="5239226at2759"/>
<proteinExistence type="predicted"/>
<keyword evidence="1" id="KW-0812">Transmembrane</keyword>
<dbReference type="AlphaFoldDB" id="A0A2S7XZI7"/>
<evidence type="ECO:0000256" key="1">
    <source>
        <dbReference type="SAM" id="Phobius"/>
    </source>
</evidence>
<keyword evidence="1" id="KW-0472">Membrane</keyword>
<accession>A0A2S7XZI7</accession>
<evidence type="ECO:0000313" key="3">
    <source>
        <dbReference type="Proteomes" id="UP000237441"/>
    </source>
</evidence>
<name>A0A2S7XZI7_BEABA</name>
<dbReference type="Proteomes" id="UP000237441">
    <property type="component" value="Unassembled WGS sequence"/>
</dbReference>
<protein>
    <submittedName>
        <fullName evidence="2">Uncharacterized protein</fullName>
    </submittedName>
</protein>
<feature type="transmembrane region" description="Helical" evidence="1">
    <location>
        <begin position="34"/>
        <end position="55"/>
    </location>
</feature>
<keyword evidence="1" id="KW-1133">Transmembrane helix</keyword>
<reference evidence="2 3" key="1">
    <citation type="submission" date="2016-07" db="EMBL/GenBank/DDBJ databases">
        <title>Comparative genomics of the entomopathogenic fungus Beauveria bassiana.</title>
        <authorList>
            <person name="Valero Jimenez C.A."/>
            <person name="Zwaan B.J."/>
            <person name="Van Kan J.A."/>
            <person name="Takken W."/>
            <person name="Debets A.J."/>
            <person name="Schoustra S.E."/>
            <person name="Koenraadt C.J."/>
        </authorList>
    </citation>
    <scope>NUCLEOTIDE SEQUENCE [LARGE SCALE GENOMIC DNA]</scope>
    <source>
        <strain evidence="2 3">ARSEF 8028</strain>
    </source>
</reference>
<dbReference type="EMBL" id="JRHA01000001">
    <property type="protein sequence ID" value="PQK09219.1"/>
    <property type="molecule type" value="Genomic_DNA"/>
</dbReference>
<organism evidence="2 3">
    <name type="scientific">Beauveria bassiana</name>
    <name type="common">White muscardine disease fungus</name>
    <name type="synonym">Tritirachium shiotae</name>
    <dbReference type="NCBI Taxonomy" id="176275"/>
    <lineage>
        <taxon>Eukaryota</taxon>
        <taxon>Fungi</taxon>
        <taxon>Dikarya</taxon>
        <taxon>Ascomycota</taxon>
        <taxon>Pezizomycotina</taxon>
        <taxon>Sordariomycetes</taxon>
        <taxon>Hypocreomycetidae</taxon>
        <taxon>Hypocreales</taxon>
        <taxon>Cordycipitaceae</taxon>
        <taxon>Beauveria</taxon>
    </lineage>
</organism>
<evidence type="ECO:0000313" key="2">
    <source>
        <dbReference type="EMBL" id="PQK09219.1"/>
    </source>
</evidence>